<dbReference type="GO" id="GO:0047837">
    <property type="term" value="F:D-xylose 1-dehydrogenase (NADP+) activity"/>
    <property type="evidence" value="ECO:0007669"/>
    <property type="project" value="UniProtKB-EC"/>
</dbReference>
<organism evidence="8 9">
    <name type="scientific">Botryobasidium botryosum (strain FD-172 SS1)</name>
    <dbReference type="NCBI Taxonomy" id="930990"/>
    <lineage>
        <taxon>Eukaryota</taxon>
        <taxon>Fungi</taxon>
        <taxon>Dikarya</taxon>
        <taxon>Basidiomycota</taxon>
        <taxon>Agaricomycotina</taxon>
        <taxon>Agaricomycetes</taxon>
        <taxon>Cantharellales</taxon>
        <taxon>Botryobasidiaceae</taxon>
        <taxon>Botryobasidium</taxon>
    </lineage>
</organism>
<dbReference type="GO" id="GO:0000166">
    <property type="term" value="F:nucleotide binding"/>
    <property type="evidence" value="ECO:0007669"/>
    <property type="project" value="InterPro"/>
</dbReference>
<dbReference type="Gene3D" id="3.30.360.10">
    <property type="entry name" value="Dihydrodipicolinate Reductase, domain 2"/>
    <property type="match status" value="1"/>
</dbReference>
<accession>A0A067MGK6</accession>
<feature type="domain" description="Gfo/Idh/MocA-like oxidoreductase N-terminal" evidence="6">
    <location>
        <begin position="24"/>
        <end position="144"/>
    </location>
</feature>
<gene>
    <name evidence="8" type="ORF">BOTBODRAFT_131922</name>
</gene>
<evidence type="ECO:0000256" key="3">
    <source>
        <dbReference type="ARBA" id="ARBA00038984"/>
    </source>
</evidence>
<dbReference type="InterPro" id="IPR036291">
    <property type="entry name" value="NAD(P)-bd_dom_sf"/>
</dbReference>
<evidence type="ECO:0000256" key="5">
    <source>
        <dbReference type="ARBA" id="ARBA00049233"/>
    </source>
</evidence>
<dbReference type="EC" id="1.1.1.179" evidence="3"/>
<proteinExistence type="inferred from homology"/>
<dbReference type="InterPro" id="IPR055170">
    <property type="entry name" value="GFO_IDH_MocA-like_dom"/>
</dbReference>
<evidence type="ECO:0000259" key="6">
    <source>
        <dbReference type="Pfam" id="PF01408"/>
    </source>
</evidence>
<evidence type="ECO:0000256" key="1">
    <source>
        <dbReference type="ARBA" id="ARBA00010928"/>
    </source>
</evidence>
<evidence type="ECO:0000313" key="9">
    <source>
        <dbReference type="Proteomes" id="UP000027195"/>
    </source>
</evidence>
<name>A0A067MGK6_BOTB1</name>
<dbReference type="SUPFAM" id="SSF51735">
    <property type="entry name" value="NAD(P)-binding Rossmann-fold domains"/>
    <property type="match status" value="1"/>
</dbReference>
<dbReference type="AlphaFoldDB" id="A0A067MGK6"/>
<sequence>MFDFIQRIYKVYNPPAAPKDASPLRFGILGAARIAPNALILPAISHPDVVVAAVAARDKARAEAYAKKHGIEKVYGGKTGYLDLLNDPDIDVIYNPLPNGLHFEWTMRALAAGKHVLLEKPSSSNADETRRMFELAREKNLVLLEAFHYRFHPAIQRIKEIIDSGELGKVKSIVSMMALPKGLIHDDDIRFQFDLSGGCMMDMGVYPLSAMRYLLDAEPLSIESSIPIPHHLNPTAIDRGFHAVLAFPNSVTAELSCDYQLPLWGLGPFRFLPRGPQSWLTVHLEGGDISTNNFIIPTFYHYIQVSPKAKGTKARTEKVYTFPKSVTGGGNLVEDEAWWTSYRYQLEAFVNRVKGREPQTWVSGEDSIKQMEAVERIYEKAGMPPRPTSSFTVT</sequence>
<evidence type="ECO:0000256" key="4">
    <source>
        <dbReference type="ARBA" id="ARBA00042988"/>
    </source>
</evidence>
<dbReference type="Pfam" id="PF22725">
    <property type="entry name" value="GFO_IDH_MocA_C3"/>
    <property type="match status" value="1"/>
</dbReference>
<feature type="domain" description="GFO/IDH/MocA-like oxidoreductase" evidence="7">
    <location>
        <begin position="155"/>
        <end position="261"/>
    </location>
</feature>
<comment type="similarity">
    <text evidence="1">Belongs to the Gfo/Idh/MocA family.</text>
</comment>
<protein>
    <recommendedName>
        <fullName evidence="3">D-xylose 1-dehydrogenase (NADP(+), D-xylono-1,5-lactone-forming)</fullName>
        <ecNumber evidence="3">1.1.1.179</ecNumber>
    </recommendedName>
    <alternativeName>
        <fullName evidence="4">D-xylose-NADP dehydrogenase</fullName>
    </alternativeName>
</protein>
<dbReference type="Proteomes" id="UP000027195">
    <property type="component" value="Unassembled WGS sequence"/>
</dbReference>
<dbReference type="InParanoid" id="A0A067MGK6"/>
<dbReference type="InterPro" id="IPR000683">
    <property type="entry name" value="Gfo/Idh/MocA-like_OxRdtase_N"/>
</dbReference>
<evidence type="ECO:0000256" key="2">
    <source>
        <dbReference type="ARBA" id="ARBA00023002"/>
    </source>
</evidence>
<dbReference type="PANTHER" id="PTHR22604">
    <property type="entry name" value="OXIDOREDUCTASES"/>
    <property type="match status" value="1"/>
</dbReference>
<dbReference type="EMBL" id="KL198035">
    <property type="protein sequence ID" value="KDQ14928.1"/>
    <property type="molecule type" value="Genomic_DNA"/>
</dbReference>
<evidence type="ECO:0000259" key="7">
    <source>
        <dbReference type="Pfam" id="PF22725"/>
    </source>
</evidence>
<evidence type="ECO:0000313" key="8">
    <source>
        <dbReference type="EMBL" id="KDQ14928.1"/>
    </source>
</evidence>
<dbReference type="STRING" id="930990.A0A067MGK6"/>
<dbReference type="Pfam" id="PF01408">
    <property type="entry name" value="GFO_IDH_MocA"/>
    <property type="match status" value="1"/>
</dbReference>
<dbReference type="Gene3D" id="3.40.50.720">
    <property type="entry name" value="NAD(P)-binding Rossmann-like Domain"/>
    <property type="match status" value="1"/>
</dbReference>
<dbReference type="OrthoDB" id="64915at2759"/>
<comment type="catalytic activity">
    <reaction evidence="5">
        <text>D-xylose + NADP(+) = D-xylono-1,5-lactone + NADPH + H(+)</text>
        <dbReference type="Rhea" id="RHEA:22000"/>
        <dbReference type="ChEBI" id="CHEBI:15378"/>
        <dbReference type="ChEBI" id="CHEBI:15867"/>
        <dbReference type="ChEBI" id="CHEBI:53455"/>
        <dbReference type="ChEBI" id="CHEBI:57783"/>
        <dbReference type="ChEBI" id="CHEBI:58349"/>
        <dbReference type="EC" id="1.1.1.179"/>
    </reaction>
</comment>
<dbReference type="SUPFAM" id="SSF55347">
    <property type="entry name" value="Glyceraldehyde-3-phosphate dehydrogenase-like, C-terminal domain"/>
    <property type="match status" value="1"/>
</dbReference>
<keyword evidence="2" id="KW-0560">Oxidoreductase</keyword>
<dbReference type="InterPro" id="IPR050984">
    <property type="entry name" value="Gfo/Idh/MocA_domain"/>
</dbReference>
<reference evidence="9" key="1">
    <citation type="journal article" date="2014" name="Proc. Natl. Acad. Sci. U.S.A.">
        <title>Extensive sampling of basidiomycete genomes demonstrates inadequacy of the white-rot/brown-rot paradigm for wood decay fungi.</title>
        <authorList>
            <person name="Riley R."/>
            <person name="Salamov A.A."/>
            <person name="Brown D.W."/>
            <person name="Nagy L.G."/>
            <person name="Floudas D."/>
            <person name="Held B.W."/>
            <person name="Levasseur A."/>
            <person name="Lombard V."/>
            <person name="Morin E."/>
            <person name="Otillar R."/>
            <person name="Lindquist E.A."/>
            <person name="Sun H."/>
            <person name="LaButti K.M."/>
            <person name="Schmutz J."/>
            <person name="Jabbour D."/>
            <person name="Luo H."/>
            <person name="Baker S.E."/>
            <person name="Pisabarro A.G."/>
            <person name="Walton J.D."/>
            <person name="Blanchette R.A."/>
            <person name="Henrissat B."/>
            <person name="Martin F."/>
            <person name="Cullen D."/>
            <person name="Hibbett D.S."/>
            <person name="Grigoriev I.V."/>
        </authorList>
    </citation>
    <scope>NUCLEOTIDE SEQUENCE [LARGE SCALE GENOMIC DNA]</scope>
    <source>
        <strain evidence="9">FD-172 SS1</strain>
    </source>
</reference>
<dbReference type="HOGENOM" id="CLU_023194_5_2_1"/>
<dbReference type="PANTHER" id="PTHR22604:SF105">
    <property type="entry name" value="TRANS-1,2-DIHYDROBENZENE-1,2-DIOL DEHYDROGENASE"/>
    <property type="match status" value="1"/>
</dbReference>
<keyword evidence="9" id="KW-1185">Reference proteome</keyword>